<feature type="domain" description="Phospholipid/glycerol acyltransferase" evidence="7">
    <location>
        <begin position="73"/>
        <end position="190"/>
    </location>
</feature>
<comment type="caution">
    <text evidence="8">The sequence shown here is derived from an EMBL/GenBank/DDBJ whole genome shotgun (WGS) entry which is preliminary data.</text>
</comment>
<evidence type="ECO:0000256" key="1">
    <source>
        <dbReference type="ARBA" id="ARBA00005189"/>
    </source>
</evidence>
<sequence>MIRFLLVCITVIGFLILSIPILIVEWIIGKFKPYTKDISSLRLIQAVFRFILWLTGVEVTVIGEELVPKDEAVLYIGNHRSFFDILLTYTRCPRLTGYIAKTEMEKIPLLSNWMRYLHCLFLDRKDIKKGLKTILTGIDLIKSGISVCIFPEGTRNRNESDLDLLDFHEGSFRLATKTDCLIVPIAMNNTVSIFEKQFPKIRKTHVVLEYGKPFRPSELSKEDKKHIGEYTRAQILETLKKNEPLV</sequence>
<organism evidence="8 9">
    <name type="scientific">Blautia faecicola</name>
    <dbReference type="NCBI Taxonomy" id="2509240"/>
    <lineage>
        <taxon>Bacteria</taxon>
        <taxon>Bacillati</taxon>
        <taxon>Bacillota</taxon>
        <taxon>Clostridia</taxon>
        <taxon>Lachnospirales</taxon>
        <taxon>Lachnospiraceae</taxon>
        <taxon>Blautia</taxon>
    </lineage>
</organism>
<protein>
    <submittedName>
        <fullName evidence="8">1-acyl-sn-glycerol-3-phosphate acyltransferase</fullName>
    </submittedName>
</protein>
<evidence type="ECO:0000256" key="5">
    <source>
        <dbReference type="ARBA" id="ARBA00023315"/>
    </source>
</evidence>
<evidence type="ECO:0000256" key="6">
    <source>
        <dbReference type="SAM" id="Phobius"/>
    </source>
</evidence>
<dbReference type="InterPro" id="IPR002123">
    <property type="entry name" value="Plipid/glycerol_acylTrfase"/>
</dbReference>
<dbReference type="SUPFAM" id="SSF69593">
    <property type="entry name" value="Glycerol-3-phosphate (1)-acyltransferase"/>
    <property type="match status" value="1"/>
</dbReference>
<evidence type="ECO:0000256" key="2">
    <source>
        <dbReference type="ARBA" id="ARBA00022516"/>
    </source>
</evidence>
<dbReference type="Proteomes" id="UP000290106">
    <property type="component" value="Unassembled WGS sequence"/>
</dbReference>
<dbReference type="Pfam" id="PF01553">
    <property type="entry name" value="Acyltransferase"/>
    <property type="match status" value="1"/>
</dbReference>
<keyword evidence="6" id="KW-1133">Transmembrane helix</keyword>
<proteinExistence type="predicted"/>
<keyword evidence="9" id="KW-1185">Reference proteome</keyword>
<reference evidence="8 9" key="1">
    <citation type="submission" date="2019-01" db="EMBL/GenBank/DDBJ databases">
        <title>Blautia sp. nov. KGMB01111 isolated human feces.</title>
        <authorList>
            <person name="Park J.-E."/>
            <person name="Kim J.-S."/>
            <person name="Park S.-H."/>
        </authorList>
    </citation>
    <scope>NUCLEOTIDE SEQUENCE [LARGE SCALE GENOMIC DNA]</scope>
    <source>
        <strain evidence="8 9">KGMB01111</strain>
    </source>
</reference>
<keyword evidence="3 8" id="KW-0808">Transferase</keyword>
<evidence type="ECO:0000259" key="7">
    <source>
        <dbReference type="SMART" id="SM00563"/>
    </source>
</evidence>
<accession>A0A4V1NRN0</accession>
<evidence type="ECO:0000256" key="3">
    <source>
        <dbReference type="ARBA" id="ARBA00022679"/>
    </source>
</evidence>
<dbReference type="OrthoDB" id="9803035at2"/>
<dbReference type="AlphaFoldDB" id="A0A4V1NRN0"/>
<dbReference type="GO" id="GO:0006654">
    <property type="term" value="P:phosphatidic acid biosynthetic process"/>
    <property type="evidence" value="ECO:0007669"/>
    <property type="project" value="TreeGrafter"/>
</dbReference>
<evidence type="ECO:0000256" key="4">
    <source>
        <dbReference type="ARBA" id="ARBA00023098"/>
    </source>
</evidence>
<keyword evidence="6" id="KW-0812">Transmembrane</keyword>
<keyword evidence="6" id="KW-0472">Membrane</keyword>
<keyword evidence="4" id="KW-0443">Lipid metabolism</keyword>
<dbReference type="PANTHER" id="PTHR10434">
    <property type="entry name" value="1-ACYL-SN-GLYCEROL-3-PHOSPHATE ACYLTRANSFERASE"/>
    <property type="match status" value="1"/>
</dbReference>
<evidence type="ECO:0000313" key="9">
    <source>
        <dbReference type="Proteomes" id="UP000290106"/>
    </source>
</evidence>
<evidence type="ECO:0000313" key="8">
    <source>
        <dbReference type="EMBL" id="RXS74325.1"/>
    </source>
</evidence>
<keyword evidence="2" id="KW-0444">Lipid biosynthesis</keyword>
<feature type="transmembrane region" description="Helical" evidence="6">
    <location>
        <begin position="5"/>
        <end position="28"/>
    </location>
</feature>
<dbReference type="EMBL" id="SDKC01000001">
    <property type="protein sequence ID" value="RXS74325.1"/>
    <property type="molecule type" value="Genomic_DNA"/>
</dbReference>
<dbReference type="RefSeq" id="WP_129257014.1">
    <property type="nucleotide sequence ID" value="NZ_DAWBJR010000006.1"/>
</dbReference>
<name>A0A4V1NRN0_9FIRM</name>
<keyword evidence="5 8" id="KW-0012">Acyltransferase</keyword>
<dbReference type="CDD" id="cd07989">
    <property type="entry name" value="LPLAT_AGPAT-like"/>
    <property type="match status" value="1"/>
</dbReference>
<dbReference type="SMART" id="SM00563">
    <property type="entry name" value="PlsC"/>
    <property type="match status" value="1"/>
</dbReference>
<comment type="pathway">
    <text evidence="1">Lipid metabolism.</text>
</comment>
<gene>
    <name evidence="8" type="ORF">ETP43_03205</name>
</gene>
<dbReference type="GO" id="GO:0003841">
    <property type="term" value="F:1-acylglycerol-3-phosphate O-acyltransferase activity"/>
    <property type="evidence" value="ECO:0007669"/>
    <property type="project" value="TreeGrafter"/>
</dbReference>
<dbReference type="PANTHER" id="PTHR10434:SF64">
    <property type="entry name" value="1-ACYL-SN-GLYCEROL-3-PHOSPHATE ACYLTRANSFERASE-RELATED"/>
    <property type="match status" value="1"/>
</dbReference>